<sequence length="265" mass="29159">MRKNAFGCADGCAQLREETCARSRDDAWLRGVSEKLALLRKVDWPSGQGSSCRGRRVEVAIGLPAKEVFTHLYVWRGSERAPSELPLRLWLADQFPIFLSSLPAKGPFYLGMGALNSKVSIPRDRAGFFLKPKRQSNCALYCYFESLSNMCFLISVVGHDPLVPRIRMMCNASAGNKCAETCKSYPKAGKVGTGCESIKDRLEKAGLGRWGPDRAVGLNWAAAGRTGQRLVGRWTRARLGWAQKSGLGRCNPNRAATCVGPERMS</sequence>
<proteinExistence type="predicted"/>
<gene>
    <name evidence="1" type="ORF">CRG98_023785</name>
</gene>
<comment type="caution">
    <text evidence="1">The sequence shown here is derived from an EMBL/GenBank/DDBJ whole genome shotgun (WGS) entry which is preliminary data.</text>
</comment>
<protein>
    <submittedName>
        <fullName evidence="1">Uncharacterized protein</fullName>
    </submittedName>
</protein>
<dbReference type="EMBL" id="PGOL01001661">
    <property type="protein sequence ID" value="PKI55820.1"/>
    <property type="molecule type" value="Genomic_DNA"/>
</dbReference>
<accession>A0A2I0JIT6</accession>
<name>A0A2I0JIT6_PUNGR</name>
<dbReference type="AlphaFoldDB" id="A0A2I0JIT6"/>
<organism evidence="1 2">
    <name type="scientific">Punica granatum</name>
    <name type="common">Pomegranate</name>
    <dbReference type="NCBI Taxonomy" id="22663"/>
    <lineage>
        <taxon>Eukaryota</taxon>
        <taxon>Viridiplantae</taxon>
        <taxon>Streptophyta</taxon>
        <taxon>Embryophyta</taxon>
        <taxon>Tracheophyta</taxon>
        <taxon>Spermatophyta</taxon>
        <taxon>Magnoliopsida</taxon>
        <taxon>eudicotyledons</taxon>
        <taxon>Gunneridae</taxon>
        <taxon>Pentapetalae</taxon>
        <taxon>rosids</taxon>
        <taxon>malvids</taxon>
        <taxon>Myrtales</taxon>
        <taxon>Lythraceae</taxon>
        <taxon>Punica</taxon>
    </lineage>
</organism>
<dbReference type="Proteomes" id="UP000233551">
    <property type="component" value="Unassembled WGS sequence"/>
</dbReference>
<evidence type="ECO:0000313" key="2">
    <source>
        <dbReference type="Proteomes" id="UP000233551"/>
    </source>
</evidence>
<keyword evidence="2" id="KW-1185">Reference proteome</keyword>
<evidence type="ECO:0000313" key="1">
    <source>
        <dbReference type="EMBL" id="PKI55820.1"/>
    </source>
</evidence>
<reference evidence="1 2" key="1">
    <citation type="submission" date="2017-11" db="EMBL/GenBank/DDBJ databases">
        <title>De-novo sequencing of pomegranate (Punica granatum L.) genome.</title>
        <authorList>
            <person name="Akparov Z."/>
            <person name="Amiraslanov A."/>
            <person name="Hajiyeva S."/>
            <person name="Abbasov M."/>
            <person name="Kaur K."/>
            <person name="Hamwieh A."/>
            <person name="Solovyev V."/>
            <person name="Salamov A."/>
            <person name="Braich B."/>
            <person name="Kosarev P."/>
            <person name="Mahmoud A."/>
            <person name="Hajiyev E."/>
            <person name="Babayeva S."/>
            <person name="Izzatullayeva V."/>
            <person name="Mammadov A."/>
            <person name="Mammadov A."/>
            <person name="Sharifova S."/>
            <person name="Ojaghi J."/>
            <person name="Eynullazada K."/>
            <person name="Bayramov B."/>
            <person name="Abdulazimova A."/>
            <person name="Shahmuradov I."/>
        </authorList>
    </citation>
    <scope>NUCLEOTIDE SEQUENCE [LARGE SCALE GENOMIC DNA]</scope>
    <source>
        <strain evidence="2">cv. AG2017</strain>
        <tissue evidence="1">Leaf</tissue>
    </source>
</reference>